<dbReference type="InterPro" id="IPR046457">
    <property type="entry name" value="PMI_typeI_cat"/>
</dbReference>
<evidence type="ECO:0000256" key="8">
    <source>
        <dbReference type="ARBA" id="ARBA00029741"/>
    </source>
</evidence>
<dbReference type="Gene3D" id="1.10.441.10">
    <property type="entry name" value="Phosphomannose Isomerase, domain 2"/>
    <property type="match status" value="1"/>
</dbReference>
<feature type="binding site" evidence="11">
    <location>
        <position position="97"/>
    </location>
    <ligand>
        <name>Zn(2+)</name>
        <dbReference type="ChEBI" id="CHEBI:29105"/>
    </ligand>
</feature>
<proteinExistence type="inferred from homology"/>
<evidence type="ECO:0000256" key="1">
    <source>
        <dbReference type="ARBA" id="ARBA00000757"/>
    </source>
</evidence>
<dbReference type="InterPro" id="IPR018050">
    <property type="entry name" value="Pmannose_isomerase-type1_CS"/>
</dbReference>
<keyword evidence="12" id="KW-0175">Coiled coil</keyword>
<dbReference type="WBParaSite" id="MBELARI_LOCUS11033">
    <property type="protein sequence ID" value="MBELARI_LOCUS11033"/>
    <property type="gene ID" value="MBELARI_LOCUS11033"/>
</dbReference>
<evidence type="ECO:0000256" key="10">
    <source>
        <dbReference type="PIRSR" id="PIRSR001480-1"/>
    </source>
</evidence>
<comment type="pathway">
    <text evidence="2">Nucleotide-sugar biosynthesis; GDP-alpha-D-mannose biosynthesis; alpha-D-mannose 1-phosphate from D-fructose 6-phosphate: step 1/2.</text>
</comment>
<feature type="binding site" evidence="11">
    <location>
        <position position="258"/>
    </location>
    <ligand>
        <name>Zn(2+)</name>
        <dbReference type="ChEBI" id="CHEBI:29105"/>
    </ligand>
</feature>
<evidence type="ECO:0000256" key="3">
    <source>
        <dbReference type="ARBA" id="ARBA00010772"/>
    </source>
</evidence>
<dbReference type="Pfam" id="PF20511">
    <property type="entry name" value="PMI_typeI_cat"/>
    <property type="match status" value="1"/>
</dbReference>
<dbReference type="InterPro" id="IPR001250">
    <property type="entry name" value="Man6P_Isoase-1"/>
</dbReference>
<dbReference type="InterPro" id="IPR014710">
    <property type="entry name" value="RmlC-like_jellyroll"/>
</dbReference>
<dbReference type="GO" id="GO:0005829">
    <property type="term" value="C:cytosol"/>
    <property type="evidence" value="ECO:0007669"/>
    <property type="project" value="TreeGrafter"/>
</dbReference>
<evidence type="ECO:0000259" key="15">
    <source>
        <dbReference type="Pfam" id="PF21621"/>
    </source>
</evidence>
<evidence type="ECO:0000256" key="12">
    <source>
        <dbReference type="SAM" id="Coils"/>
    </source>
</evidence>
<dbReference type="PANTHER" id="PTHR10309:SF0">
    <property type="entry name" value="MANNOSE-6-PHOSPHATE ISOMERASE"/>
    <property type="match status" value="1"/>
</dbReference>
<dbReference type="GO" id="GO:0009298">
    <property type="term" value="P:GDP-mannose biosynthetic process"/>
    <property type="evidence" value="ECO:0007669"/>
    <property type="project" value="InterPro"/>
</dbReference>
<keyword evidence="16" id="KW-1185">Reference proteome</keyword>
<evidence type="ECO:0000313" key="17">
    <source>
        <dbReference type="WBParaSite" id="MBELARI_LOCUS11033"/>
    </source>
</evidence>
<feature type="domain" description="Phosphomannose isomerase type I catalytic" evidence="13">
    <location>
        <begin position="1"/>
        <end position="140"/>
    </location>
</feature>
<accession>A0AAF3J1W2</accession>
<dbReference type="PROSITE" id="PS00965">
    <property type="entry name" value="PMI_I_1"/>
    <property type="match status" value="1"/>
</dbReference>
<dbReference type="SUPFAM" id="SSF51182">
    <property type="entry name" value="RmlC-like cupins"/>
    <property type="match status" value="1"/>
</dbReference>
<organism evidence="16 17">
    <name type="scientific">Mesorhabditis belari</name>
    <dbReference type="NCBI Taxonomy" id="2138241"/>
    <lineage>
        <taxon>Eukaryota</taxon>
        <taxon>Metazoa</taxon>
        <taxon>Ecdysozoa</taxon>
        <taxon>Nematoda</taxon>
        <taxon>Chromadorea</taxon>
        <taxon>Rhabditida</taxon>
        <taxon>Rhabditina</taxon>
        <taxon>Rhabditomorpha</taxon>
        <taxon>Rhabditoidea</taxon>
        <taxon>Rhabditidae</taxon>
        <taxon>Mesorhabditinae</taxon>
        <taxon>Mesorhabditis</taxon>
    </lineage>
</organism>
<dbReference type="Gene3D" id="2.60.120.10">
    <property type="entry name" value="Jelly Rolls"/>
    <property type="match status" value="2"/>
</dbReference>
<evidence type="ECO:0000256" key="2">
    <source>
        <dbReference type="ARBA" id="ARBA00004666"/>
    </source>
</evidence>
<dbReference type="Pfam" id="PF21621">
    <property type="entry name" value="MPI_cupin_dom"/>
    <property type="match status" value="1"/>
</dbReference>
<evidence type="ECO:0000313" key="16">
    <source>
        <dbReference type="Proteomes" id="UP000887575"/>
    </source>
</evidence>
<dbReference type="EC" id="5.3.1.8" evidence="4"/>
<feature type="domain" description="Mannose-6-phosphate isomerase cupin" evidence="15">
    <location>
        <begin position="323"/>
        <end position="382"/>
    </location>
</feature>
<evidence type="ECO:0000256" key="4">
    <source>
        <dbReference type="ARBA" id="ARBA00011956"/>
    </source>
</evidence>
<dbReference type="InterPro" id="IPR016305">
    <property type="entry name" value="Mannose-6-P_Isomerase"/>
</dbReference>
<dbReference type="InterPro" id="IPR046458">
    <property type="entry name" value="PMI_typeI_hel"/>
</dbReference>
<keyword evidence="6 11" id="KW-0862">Zinc</keyword>
<dbReference type="GO" id="GO:0008270">
    <property type="term" value="F:zinc ion binding"/>
    <property type="evidence" value="ECO:0007669"/>
    <property type="project" value="InterPro"/>
</dbReference>
<evidence type="ECO:0000259" key="14">
    <source>
        <dbReference type="Pfam" id="PF20512"/>
    </source>
</evidence>
<feature type="coiled-coil region" evidence="12">
    <location>
        <begin position="199"/>
        <end position="226"/>
    </location>
</feature>
<name>A0AAF3J1W2_9BILA</name>
<dbReference type="Proteomes" id="UP000887575">
    <property type="component" value="Unassembled WGS sequence"/>
</dbReference>
<evidence type="ECO:0000256" key="9">
    <source>
        <dbReference type="ARBA" id="ARBA00030762"/>
    </source>
</evidence>
<dbReference type="CDD" id="cd07011">
    <property type="entry name" value="cupin_PMI_type_I_N"/>
    <property type="match status" value="1"/>
</dbReference>
<comment type="catalytic activity">
    <reaction evidence="1">
        <text>D-mannose 6-phosphate = D-fructose 6-phosphate</text>
        <dbReference type="Rhea" id="RHEA:12356"/>
        <dbReference type="ChEBI" id="CHEBI:58735"/>
        <dbReference type="ChEBI" id="CHEBI:61527"/>
        <dbReference type="EC" id="5.3.1.8"/>
    </reaction>
</comment>
<feature type="active site" evidence="10">
    <location>
        <position position="277"/>
    </location>
</feature>
<evidence type="ECO:0000256" key="7">
    <source>
        <dbReference type="ARBA" id="ARBA00023235"/>
    </source>
</evidence>
<dbReference type="InterPro" id="IPR011051">
    <property type="entry name" value="RmlC_Cupin_sf"/>
</dbReference>
<dbReference type="AlphaFoldDB" id="A0AAF3J1W2"/>
<comment type="similarity">
    <text evidence="3">Belongs to the mannose-6-phosphate isomerase type 1 family.</text>
</comment>
<keyword evidence="5 11" id="KW-0479">Metal-binding</keyword>
<dbReference type="PANTHER" id="PTHR10309">
    <property type="entry name" value="MANNOSE-6-PHOSPHATE ISOMERASE"/>
    <property type="match status" value="1"/>
</dbReference>
<dbReference type="PRINTS" id="PR00714">
    <property type="entry name" value="MAN6PISMRASE"/>
</dbReference>
<dbReference type="InterPro" id="IPR049071">
    <property type="entry name" value="MPI_cupin_dom"/>
</dbReference>
<dbReference type="PIRSF" id="PIRSF001480">
    <property type="entry name" value="Mannose-6-phosphate_isomerase"/>
    <property type="match status" value="1"/>
</dbReference>
<dbReference type="NCBIfam" id="TIGR00218">
    <property type="entry name" value="manA"/>
    <property type="match status" value="1"/>
</dbReference>
<evidence type="ECO:0000259" key="13">
    <source>
        <dbReference type="Pfam" id="PF20511"/>
    </source>
</evidence>
<protein>
    <recommendedName>
        <fullName evidence="4">mannose-6-phosphate isomerase</fullName>
        <ecNumber evidence="4">5.3.1.8</ecNumber>
    </recommendedName>
    <alternativeName>
        <fullName evidence="8">Phosphohexomutase</fullName>
    </alternativeName>
    <alternativeName>
        <fullName evidence="9">Phosphomannose isomerase</fullName>
    </alternativeName>
</protein>
<sequence length="395" mass="44152">MQKLKCKVQNYDWGKIGKESTVAQLAHNGNHTSTVQEDKPYAEFWMGVHPNGPSECSADGVPLSEMIKAPNSLGDHEEGTLQFLFKVLSVRKALSIQTHPTKEQARLLHATDPKNYPDDNHKPEMAIALTTFELLCGFRPAEEIYHHIRKYPELRRLLGEQCCHMEDLLNSIHEMQLQALQKIFTTIWSSSPETISQYVGELVKRLQNDKEKINDVEKLILRLNGDYPGDVGVLAPLLLNYFTLEPGQATFLGPNRPHAYLFGDCVECMSCSDNTIRAGLTPKFKDISTLCKNMDYTMGPPPIMEIKRESEHLVLYAPNTPEFAVQQITANQTIVLPDSSSILIVTSGSATISGDVQKISLEKGSVIFIPKHTQSFSIEGSTADFCAYQAFMPKP</sequence>
<comment type="cofactor">
    <cofactor evidence="11">
        <name>Zn(2+)</name>
        <dbReference type="ChEBI" id="CHEBI:29105"/>
    </cofactor>
    <text evidence="11">Binds 1 zinc ion per subunit.</text>
</comment>
<evidence type="ECO:0000256" key="11">
    <source>
        <dbReference type="PIRSR" id="PIRSR001480-2"/>
    </source>
</evidence>
<reference evidence="17" key="1">
    <citation type="submission" date="2024-02" db="UniProtKB">
        <authorList>
            <consortium name="WormBaseParasite"/>
        </authorList>
    </citation>
    <scope>IDENTIFICATION</scope>
</reference>
<evidence type="ECO:0000256" key="6">
    <source>
        <dbReference type="ARBA" id="ARBA00022833"/>
    </source>
</evidence>
<dbReference type="Pfam" id="PF20512">
    <property type="entry name" value="PMI_typeI_hel"/>
    <property type="match status" value="1"/>
</dbReference>
<feature type="domain" description="Phosphomannose isomerase type I helical insertion" evidence="14">
    <location>
        <begin position="175"/>
        <end position="239"/>
    </location>
</feature>
<dbReference type="GO" id="GO:0005975">
    <property type="term" value="P:carbohydrate metabolic process"/>
    <property type="evidence" value="ECO:0007669"/>
    <property type="project" value="InterPro"/>
</dbReference>
<feature type="binding site" evidence="11">
    <location>
        <position position="99"/>
    </location>
    <ligand>
        <name>Zn(2+)</name>
        <dbReference type="ChEBI" id="CHEBI:29105"/>
    </ligand>
</feature>
<feature type="binding site" evidence="11">
    <location>
        <position position="124"/>
    </location>
    <ligand>
        <name>Zn(2+)</name>
        <dbReference type="ChEBI" id="CHEBI:29105"/>
    </ligand>
</feature>
<dbReference type="GO" id="GO:0004476">
    <property type="term" value="F:mannose-6-phosphate isomerase activity"/>
    <property type="evidence" value="ECO:0007669"/>
    <property type="project" value="UniProtKB-EC"/>
</dbReference>
<evidence type="ECO:0000256" key="5">
    <source>
        <dbReference type="ARBA" id="ARBA00022723"/>
    </source>
</evidence>
<keyword evidence="7" id="KW-0413">Isomerase</keyword>